<keyword evidence="2" id="KW-1185">Reference proteome</keyword>
<dbReference type="Proteomes" id="UP001184230">
    <property type="component" value="Unassembled WGS sequence"/>
</dbReference>
<comment type="caution">
    <text evidence="1">The sequence shown here is derived from an EMBL/GenBank/DDBJ whole genome shotgun (WGS) entry which is preliminary data.</text>
</comment>
<dbReference type="EMBL" id="JAVDRF010000013">
    <property type="protein sequence ID" value="MDR6538987.1"/>
    <property type="molecule type" value="Genomic_DNA"/>
</dbReference>
<name>A0ABU1NKX2_9BURK</name>
<sequence length="485" mass="52191">MGDQTWSRNPATGAFELADYKGWGAPPAACDPLDLATLVGARVSVDGADRAGKSVALYPGAFKFSPVTGKALPAPSVPHRGTWLPPFGAADSLEDPPQGLRLTAAPLALRPTLSIESVPDRQLAAPPSGHYQFLVSACDTCDARLLALEYSKGRIYHWLPHSERWLELRCSVPQALAGSSLGEEAWGMAVQEPQGATRIFMPTDAGLAIVSINLIARTYALRTVGTRCVGAPILWQGRVHVPMLEQDGTLGVYALDAAGTALRRVQGPAIDAATAKWVRPLADRRQIVWLAPAGQLVVKAGAGDAVEASLLPWPSGITPRLALGSPYLSRSGHLWQQCVQQDDQGQRFVFVQVGLGDPEIRPASSPRLSTGAACFQLDARLRIAPWFDADDCLDSEAGEVIIPLIESTSASSVLCARVSSPGSVESLFASDDAWTTTFELHGERDVQFWVASLSRPWATLPFVYAGHLYLYHPDKRRLPGWRIDP</sequence>
<gene>
    <name evidence="1" type="ORF">J2739_004782</name>
</gene>
<evidence type="ECO:0000313" key="2">
    <source>
        <dbReference type="Proteomes" id="UP001184230"/>
    </source>
</evidence>
<proteinExistence type="predicted"/>
<evidence type="ECO:0000313" key="1">
    <source>
        <dbReference type="EMBL" id="MDR6538987.1"/>
    </source>
</evidence>
<protein>
    <submittedName>
        <fullName evidence="1">Uncharacterized protein</fullName>
    </submittedName>
</protein>
<accession>A0ABU1NKX2</accession>
<reference evidence="1 2" key="1">
    <citation type="submission" date="2023-07" db="EMBL/GenBank/DDBJ databases">
        <title>Sorghum-associated microbial communities from plants grown in Nebraska, USA.</title>
        <authorList>
            <person name="Schachtman D."/>
        </authorList>
    </citation>
    <scope>NUCLEOTIDE SEQUENCE [LARGE SCALE GENOMIC DNA]</scope>
    <source>
        <strain evidence="1 2">DS1781</strain>
    </source>
</reference>
<organism evidence="1 2">
    <name type="scientific">Variovorax soli</name>
    <dbReference type="NCBI Taxonomy" id="376815"/>
    <lineage>
        <taxon>Bacteria</taxon>
        <taxon>Pseudomonadati</taxon>
        <taxon>Pseudomonadota</taxon>
        <taxon>Betaproteobacteria</taxon>
        <taxon>Burkholderiales</taxon>
        <taxon>Comamonadaceae</taxon>
        <taxon>Variovorax</taxon>
    </lineage>
</organism>